<reference evidence="3" key="2">
    <citation type="journal article" date="2018" name="BMC Genomics">
        <title>Genomic insights into host adaptation between the wheat stripe rust pathogen (Puccinia striiformis f. sp. tritici) and the barley stripe rust pathogen (Puccinia striiformis f. sp. hordei).</title>
        <authorList>
            <person name="Xia C."/>
            <person name="Wang M."/>
            <person name="Yin C."/>
            <person name="Cornejo O.E."/>
            <person name="Hulbert S.H."/>
            <person name="Chen X."/>
        </authorList>
    </citation>
    <scope>NUCLEOTIDE SEQUENCE [LARGE SCALE GENOMIC DNA]</scope>
    <source>
        <strain evidence="3">93TX-2</strain>
    </source>
</reference>
<protein>
    <submittedName>
        <fullName evidence="2">Uncharacterized protein</fullName>
    </submittedName>
</protein>
<feature type="region of interest" description="Disordered" evidence="1">
    <location>
        <begin position="149"/>
        <end position="192"/>
    </location>
</feature>
<dbReference type="OrthoDB" id="551302at2759"/>
<gene>
    <name evidence="2" type="ORF">PSHT_09853</name>
</gene>
<feature type="compositionally biased region" description="Low complexity" evidence="1">
    <location>
        <begin position="179"/>
        <end position="192"/>
    </location>
</feature>
<reference evidence="3" key="3">
    <citation type="journal article" date="2018" name="Mol. Plant Microbe Interact.">
        <title>Genome sequence resources for the wheat stripe rust pathogen (Puccinia striiformis f. sp. tritici) and the barley stripe rust pathogen (Puccinia striiformis f. sp. hordei).</title>
        <authorList>
            <person name="Xia C."/>
            <person name="Wang M."/>
            <person name="Yin C."/>
            <person name="Cornejo O.E."/>
            <person name="Hulbert S.H."/>
            <person name="Chen X."/>
        </authorList>
    </citation>
    <scope>NUCLEOTIDE SEQUENCE [LARGE SCALE GENOMIC DNA]</scope>
    <source>
        <strain evidence="3">93TX-2</strain>
    </source>
</reference>
<reference evidence="2 3" key="1">
    <citation type="submission" date="2017-12" db="EMBL/GenBank/DDBJ databases">
        <title>Gene loss provides genomic basis for host adaptation in cereal stripe rust fungi.</title>
        <authorList>
            <person name="Xia C."/>
        </authorList>
    </citation>
    <scope>NUCLEOTIDE SEQUENCE [LARGE SCALE GENOMIC DNA]</scope>
    <source>
        <strain evidence="2 3">93TX-2</strain>
    </source>
</reference>
<keyword evidence="3" id="KW-1185">Reference proteome</keyword>
<dbReference type="AlphaFoldDB" id="A0A2S4VE17"/>
<evidence type="ECO:0000313" key="3">
    <source>
        <dbReference type="Proteomes" id="UP000238274"/>
    </source>
</evidence>
<dbReference type="Proteomes" id="UP000238274">
    <property type="component" value="Unassembled WGS sequence"/>
</dbReference>
<name>A0A2S4VE17_9BASI</name>
<organism evidence="2 3">
    <name type="scientific">Puccinia striiformis</name>
    <dbReference type="NCBI Taxonomy" id="27350"/>
    <lineage>
        <taxon>Eukaryota</taxon>
        <taxon>Fungi</taxon>
        <taxon>Dikarya</taxon>
        <taxon>Basidiomycota</taxon>
        <taxon>Pucciniomycotina</taxon>
        <taxon>Pucciniomycetes</taxon>
        <taxon>Pucciniales</taxon>
        <taxon>Pucciniaceae</taxon>
        <taxon>Puccinia</taxon>
    </lineage>
</organism>
<proteinExistence type="predicted"/>
<accession>A0A2S4VE17</accession>
<feature type="compositionally biased region" description="Basic and acidic residues" evidence="1">
    <location>
        <begin position="149"/>
        <end position="161"/>
    </location>
</feature>
<dbReference type="EMBL" id="PKSM01000144">
    <property type="protein sequence ID" value="POW07751.1"/>
    <property type="molecule type" value="Genomic_DNA"/>
</dbReference>
<feature type="region of interest" description="Disordered" evidence="1">
    <location>
        <begin position="96"/>
        <end position="121"/>
    </location>
</feature>
<dbReference type="VEuPathDB" id="FungiDB:PSHT_09853"/>
<evidence type="ECO:0000256" key="1">
    <source>
        <dbReference type="SAM" id="MobiDB-lite"/>
    </source>
</evidence>
<feature type="region of interest" description="Disordered" evidence="1">
    <location>
        <begin position="1"/>
        <end position="22"/>
    </location>
</feature>
<sequence>MDNIQLTASSAAMDNNQTNSASASAVLPKGILKNKPGQHDVMSLAHLNSTMKITKPKTLFVNSFGRSSIESRNTVDTDAAFLIFIISMRVGFDRTETIGPSSTAGDDALDDEDKGTDLDPDARAKHDAFVRARKDCLLITHLTMDRNEAEAMKKTRKLAEKDDIESDVAATSVEESEDLPSLPSSESQPNGA</sequence>
<dbReference type="VEuPathDB" id="FungiDB:PSTT_07153"/>
<comment type="caution">
    <text evidence="2">The sequence shown here is derived from an EMBL/GenBank/DDBJ whole genome shotgun (WGS) entry which is preliminary data.</text>
</comment>
<evidence type="ECO:0000313" key="2">
    <source>
        <dbReference type="EMBL" id="POW07751.1"/>
    </source>
</evidence>